<protein>
    <recommendedName>
        <fullName evidence="10">Long-chain-fatty-acid--CoA ligase</fullName>
        <ecNumber evidence="9">6.2.1.3</ecNumber>
    </recommendedName>
    <alternativeName>
        <fullName evidence="11">Long-chain acyl-CoA synthetase</fullName>
    </alternativeName>
</protein>
<keyword evidence="8" id="KW-0472">Membrane</keyword>
<dbReference type="FunFam" id="3.30.300.30:FF:000006">
    <property type="entry name" value="Long-chain-fatty-acid--CoA ligase FadD"/>
    <property type="match status" value="1"/>
</dbReference>
<keyword evidence="15" id="KW-1185">Reference proteome</keyword>
<keyword evidence="6" id="KW-0067">ATP-binding</keyword>
<dbReference type="GO" id="GO:0004467">
    <property type="term" value="F:long-chain fatty acid-CoA ligase activity"/>
    <property type="evidence" value="ECO:0007669"/>
    <property type="project" value="UniProtKB-EC"/>
</dbReference>
<evidence type="ECO:0000259" key="13">
    <source>
        <dbReference type="Pfam" id="PF13193"/>
    </source>
</evidence>
<dbReference type="PROSITE" id="PS00455">
    <property type="entry name" value="AMP_BINDING"/>
    <property type="match status" value="1"/>
</dbReference>
<comment type="pathway">
    <text evidence="3">Lipid metabolism; fatty acid beta-oxidation.</text>
</comment>
<evidence type="ECO:0000256" key="5">
    <source>
        <dbReference type="ARBA" id="ARBA00022741"/>
    </source>
</evidence>
<keyword evidence="5" id="KW-0547">Nucleotide-binding</keyword>
<dbReference type="SUPFAM" id="SSF56801">
    <property type="entry name" value="Acetyl-CoA synthetase-like"/>
    <property type="match status" value="1"/>
</dbReference>
<dbReference type="Gene3D" id="3.40.50.12780">
    <property type="entry name" value="N-terminal domain of ligase-like"/>
    <property type="match status" value="1"/>
</dbReference>
<comment type="caution">
    <text evidence="14">The sequence shown here is derived from an EMBL/GenBank/DDBJ whole genome shotgun (WGS) entry which is preliminary data.</text>
</comment>
<dbReference type="Pfam" id="PF13193">
    <property type="entry name" value="AMP-binding_C"/>
    <property type="match status" value="1"/>
</dbReference>
<evidence type="ECO:0000256" key="2">
    <source>
        <dbReference type="ARBA" id="ARBA00004170"/>
    </source>
</evidence>
<dbReference type="Gene3D" id="3.30.300.30">
    <property type="match status" value="1"/>
</dbReference>
<accession>A0A4R2PVL6</accession>
<dbReference type="InterPro" id="IPR025110">
    <property type="entry name" value="AMP-bd_C"/>
</dbReference>
<dbReference type="EMBL" id="SLXO01000001">
    <property type="protein sequence ID" value="TCP38191.1"/>
    <property type="molecule type" value="Genomic_DNA"/>
</dbReference>
<dbReference type="EC" id="6.2.1.3" evidence="9"/>
<organism evidence="14 15">
    <name type="scientific">Rhodothalassium salexigens DSM 2132</name>
    <dbReference type="NCBI Taxonomy" id="1188247"/>
    <lineage>
        <taxon>Bacteria</taxon>
        <taxon>Pseudomonadati</taxon>
        <taxon>Pseudomonadota</taxon>
        <taxon>Alphaproteobacteria</taxon>
        <taxon>Rhodothalassiales</taxon>
        <taxon>Rhodothalassiaceae</taxon>
        <taxon>Rhodothalassium</taxon>
    </lineage>
</organism>
<dbReference type="GO" id="GO:0005524">
    <property type="term" value="F:ATP binding"/>
    <property type="evidence" value="ECO:0007669"/>
    <property type="project" value="UniProtKB-KW"/>
</dbReference>
<dbReference type="Proteomes" id="UP000295399">
    <property type="component" value="Unassembled WGS sequence"/>
</dbReference>
<dbReference type="PANTHER" id="PTHR43767:SF8">
    <property type="entry name" value="LONG-CHAIN-FATTY-ACID--COA LIGASE"/>
    <property type="match status" value="1"/>
</dbReference>
<dbReference type="InParanoid" id="A0A4R2PVL6"/>
<dbReference type="Pfam" id="PF00501">
    <property type="entry name" value="AMP-binding"/>
    <property type="match status" value="1"/>
</dbReference>
<dbReference type="AlphaFoldDB" id="A0A4R2PVL6"/>
<evidence type="ECO:0000256" key="10">
    <source>
        <dbReference type="ARBA" id="ARBA00039545"/>
    </source>
</evidence>
<sequence>MVSHVAGPALDASDHLADRLGPLLDLGAEVFPDRPAYSVVLPNGAHATLSFAEVKAYSDAIAFYLRRVAGLPPGTAVAVMAPNCLAFPVVAKGIIKAGLIFTGINPLYTPREAQHQLADSRARVLFIIDLFGGALDQILADTAVTRVVRLSLADLMPVAKAVLVRTALRLKGLAPKPDRRTIPLDTLVREGRRAAADEPAGVAALFADRPVDEPLLYQYTSGTTGRSKGAAMSERNVIANASQTHHHNGELYEPGVETGLVVMPLYHVMALTFALIQAPRTAMHCVLAPQPRPLSNLRPAFERFDITVLPGINTLFQALMTEPWFADRPPDRLKLCLSGAAPLQKSTRERWETMTGCPIYEGYGLTEGTCVVTFPKLGEPQRHGTVGHPLPGTEIKLVDDTGQVVPRGRPGEVVVRGPQVVLGYLNQPDATGETIRDGWLHTGDIGVIDEDGALRIVDRKKDMIIVSGFNVYPAEVEDVLAQLPGVAQAAVIGVPSEATGEAVEAFVVKADPALDEAAVLRHCTAHLTNYKRPRRVHFVADLPKSPVGKILRRQLRDQAGAERSPA</sequence>
<keyword evidence="7" id="KW-0460">Magnesium</keyword>
<evidence type="ECO:0000313" key="14">
    <source>
        <dbReference type="EMBL" id="TCP38191.1"/>
    </source>
</evidence>
<evidence type="ECO:0000256" key="11">
    <source>
        <dbReference type="ARBA" id="ARBA00042773"/>
    </source>
</evidence>
<evidence type="ECO:0000256" key="7">
    <source>
        <dbReference type="ARBA" id="ARBA00022842"/>
    </source>
</evidence>
<dbReference type="InterPro" id="IPR050237">
    <property type="entry name" value="ATP-dep_AMP-bd_enzyme"/>
</dbReference>
<dbReference type="InterPro" id="IPR042099">
    <property type="entry name" value="ANL_N_sf"/>
</dbReference>
<gene>
    <name evidence="14" type="ORF">EV659_10189</name>
</gene>
<comment type="cofactor">
    <cofactor evidence="1">
        <name>Mg(2+)</name>
        <dbReference type="ChEBI" id="CHEBI:18420"/>
    </cofactor>
</comment>
<feature type="domain" description="AMP-dependent synthetase/ligase" evidence="12">
    <location>
        <begin position="28"/>
        <end position="425"/>
    </location>
</feature>
<evidence type="ECO:0000256" key="6">
    <source>
        <dbReference type="ARBA" id="ARBA00022840"/>
    </source>
</evidence>
<proteinExistence type="predicted"/>
<reference evidence="14 15" key="1">
    <citation type="submission" date="2019-03" db="EMBL/GenBank/DDBJ databases">
        <title>Genomic Encyclopedia of Type Strains, Phase IV (KMG-IV): sequencing the most valuable type-strain genomes for metagenomic binning, comparative biology and taxonomic classification.</title>
        <authorList>
            <person name="Goeker M."/>
        </authorList>
    </citation>
    <scope>NUCLEOTIDE SEQUENCE [LARGE SCALE GENOMIC DNA]</scope>
    <source>
        <strain evidence="14 15">DSM 2132</strain>
    </source>
</reference>
<comment type="subcellular location">
    <subcellularLocation>
        <location evidence="2">Membrane</location>
        <topology evidence="2">Peripheral membrane protein</topology>
    </subcellularLocation>
</comment>
<evidence type="ECO:0000259" key="12">
    <source>
        <dbReference type="Pfam" id="PF00501"/>
    </source>
</evidence>
<dbReference type="InterPro" id="IPR020845">
    <property type="entry name" value="AMP-binding_CS"/>
</dbReference>
<name>A0A4R2PVL6_RHOSA</name>
<dbReference type="PANTHER" id="PTHR43767">
    <property type="entry name" value="LONG-CHAIN-FATTY-ACID--COA LIGASE"/>
    <property type="match status" value="1"/>
</dbReference>
<dbReference type="RefSeq" id="WP_132706466.1">
    <property type="nucleotide sequence ID" value="NZ_JACIGF010000001.1"/>
</dbReference>
<evidence type="ECO:0000256" key="9">
    <source>
        <dbReference type="ARBA" id="ARBA00026121"/>
    </source>
</evidence>
<dbReference type="InterPro" id="IPR045851">
    <property type="entry name" value="AMP-bd_C_sf"/>
</dbReference>
<dbReference type="GO" id="GO:0016020">
    <property type="term" value="C:membrane"/>
    <property type="evidence" value="ECO:0007669"/>
    <property type="project" value="UniProtKB-SubCell"/>
</dbReference>
<evidence type="ECO:0000256" key="8">
    <source>
        <dbReference type="ARBA" id="ARBA00023136"/>
    </source>
</evidence>
<evidence type="ECO:0000313" key="15">
    <source>
        <dbReference type="Proteomes" id="UP000295399"/>
    </source>
</evidence>
<feature type="domain" description="AMP-binding enzyme C-terminal" evidence="13">
    <location>
        <begin position="475"/>
        <end position="549"/>
    </location>
</feature>
<keyword evidence="4" id="KW-0436">Ligase</keyword>
<dbReference type="InterPro" id="IPR000873">
    <property type="entry name" value="AMP-dep_synth/lig_dom"/>
</dbReference>
<evidence type="ECO:0000256" key="4">
    <source>
        <dbReference type="ARBA" id="ARBA00022598"/>
    </source>
</evidence>
<dbReference type="OrthoDB" id="9803968at2"/>
<dbReference type="FunCoup" id="A0A4R2PVL6">
    <property type="interactions" value="375"/>
</dbReference>
<evidence type="ECO:0000256" key="1">
    <source>
        <dbReference type="ARBA" id="ARBA00001946"/>
    </source>
</evidence>
<evidence type="ECO:0000256" key="3">
    <source>
        <dbReference type="ARBA" id="ARBA00005005"/>
    </source>
</evidence>